<reference evidence="2 3" key="1">
    <citation type="submission" date="2021-06" db="EMBL/GenBank/DDBJ databases">
        <authorList>
            <person name="Palmer J.M."/>
        </authorList>
    </citation>
    <scope>NUCLEOTIDE SEQUENCE [LARGE SCALE GENOMIC DNA]</scope>
    <source>
        <strain evidence="3">if_2019</strain>
        <tissue evidence="2">Muscle</tissue>
    </source>
</reference>
<dbReference type="EMBL" id="JAHRIQ010018743">
    <property type="protein sequence ID" value="MEQ2227279.1"/>
    <property type="molecule type" value="Genomic_DNA"/>
</dbReference>
<proteinExistence type="predicted"/>
<gene>
    <name evidence="2" type="ORF">ILYODFUR_036079</name>
</gene>
<organism evidence="2 3">
    <name type="scientific">Ilyodon furcidens</name>
    <name type="common">goldbreast splitfin</name>
    <dbReference type="NCBI Taxonomy" id="33524"/>
    <lineage>
        <taxon>Eukaryota</taxon>
        <taxon>Metazoa</taxon>
        <taxon>Chordata</taxon>
        <taxon>Craniata</taxon>
        <taxon>Vertebrata</taxon>
        <taxon>Euteleostomi</taxon>
        <taxon>Actinopterygii</taxon>
        <taxon>Neopterygii</taxon>
        <taxon>Teleostei</taxon>
        <taxon>Neoteleostei</taxon>
        <taxon>Acanthomorphata</taxon>
        <taxon>Ovalentaria</taxon>
        <taxon>Atherinomorphae</taxon>
        <taxon>Cyprinodontiformes</taxon>
        <taxon>Goodeidae</taxon>
        <taxon>Ilyodon</taxon>
    </lineage>
</organism>
<name>A0ABV0T456_9TELE</name>
<accession>A0ABV0T456</accession>
<sequence length="174" mass="19126">MPAQEEDGVPALHTHQLNIFLVRHPAEQHHHSKFSHTCTSTCSTHSLATRRLQPQHHSPFNLFLLLLFLEISLRAASTYNQRDGPVVPVDLQPTGDQLLPVAPAASLRRGRRRRRCGFVVLPQVIKRAEDPGDGQNGDGVGPYPAHGEPIRRAPEASPAGSGPSAGRRCSRPRR</sequence>
<evidence type="ECO:0000313" key="3">
    <source>
        <dbReference type="Proteomes" id="UP001482620"/>
    </source>
</evidence>
<protein>
    <submittedName>
        <fullName evidence="2">Uncharacterized protein</fullName>
    </submittedName>
</protein>
<comment type="caution">
    <text evidence="2">The sequence shown here is derived from an EMBL/GenBank/DDBJ whole genome shotgun (WGS) entry which is preliminary data.</text>
</comment>
<dbReference type="Proteomes" id="UP001482620">
    <property type="component" value="Unassembled WGS sequence"/>
</dbReference>
<evidence type="ECO:0000256" key="1">
    <source>
        <dbReference type="SAM" id="MobiDB-lite"/>
    </source>
</evidence>
<feature type="region of interest" description="Disordered" evidence="1">
    <location>
        <begin position="128"/>
        <end position="174"/>
    </location>
</feature>
<keyword evidence="3" id="KW-1185">Reference proteome</keyword>
<evidence type="ECO:0000313" key="2">
    <source>
        <dbReference type="EMBL" id="MEQ2227279.1"/>
    </source>
</evidence>